<dbReference type="RefSeq" id="WP_172662808.1">
    <property type="nucleotide sequence ID" value="NZ_JABMKW010000020.1"/>
</dbReference>
<keyword evidence="3" id="KW-1185">Reference proteome</keyword>
<dbReference type="EMBL" id="JBBEUB010000002">
    <property type="protein sequence ID" value="MEJ2902441.1"/>
    <property type="molecule type" value="Genomic_DNA"/>
</dbReference>
<evidence type="ECO:0000313" key="3">
    <source>
        <dbReference type="Proteomes" id="UP001378956"/>
    </source>
</evidence>
<evidence type="ECO:0000313" key="2">
    <source>
        <dbReference type="EMBL" id="MEJ2902441.1"/>
    </source>
</evidence>
<sequence>MKENIRRNSMNEGIKARKPILIAGVVILTICLCFIFPFEYNRTNYITDLKFTFLSLTVAMFTLMFGLMGKHFYKGLLFLICSALFSFIVWFFLYPAGWLSPVVAVWGGIPSGVIAGLLFLLLNFEFIKDENRYRLFFKRLISYLVILGIVSFLFDKGGDWIFDISEYLKSRK</sequence>
<dbReference type="Proteomes" id="UP001378956">
    <property type="component" value="Unassembled WGS sequence"/>
</dbReference>
<comment type="caution">
    <text evidence="2">The sequence shown here is derived from an EMBL/GenBank/DDBJ whole genome shotgun (WGS) entry which is preliminary data.</text>
</comment>
<keyword evidence="1" id="KW-0812">Transmembrane</keyword>
<reference evidence="2 3" key="1">
    <citation type="submission" date="2024-03" db="EMBL/GenBank/DDBJ databases">
        <title>Sequence of Lycoming College Course Isolates.</title>
        <authorList>
            <person name="Plotts O."/>
            <person name="Newman J."/>
        </authorList>
    </citation>
    <scope>NUCLEOTIDE SEQUENCE [LARGE SCALE GENOMIC DNA]</scope>
    <source>
        <strain evidence="2 3">CJB-3</strain>
    </source>
</reference>
<gene>
    <name evidence="2" type="ORF">WAE58_08385</name>
</gene>
<keyword evidence="1" id="KW-1133">Transmembrane helix</keyword>
<proteinExistence type="predicted"/>
<feature type="transmembrane region" description="Helical" evidence="1">
    <location>
        <begin position="76"/>
        <end position="97"/>
    </location>
</feature>
<name>A0ABU8NJL6_9SPHI</name>
<feature type="transmembrane region" description="Helical" evidence="1">
    <location>
        <begin position="103"/>
        <end position="124"/>
    </location>
</feature>
<organism evidence="2 3">
    <name type="scientific">Pedobacter panaciterrae</name>
    <dbReference type="NCBI Taxonomy" id="363849"/>
    <lineage>
        <taxon>Bacteria</taxon>
        <taxon>Pseudomonadati</taxon>
        <taxon>Bacteroidota</taxon>
        <taxon>Sphingobacteriia</taxon>
        <taxon>Sphingobacteriales</taxon>
        <taxon>Sphingobacteriaceae</taxon>
        <taxon>Pedobacter</taxon>
    </lineage>
</organism>
<feature type="transmembrane region" description="Helical" evidence="1">
    <location>
        <begin position="136"/>
        <end position="154"/>
    </location>
</feature>
<keyword evidence="1" id="KW-0472">Membrane</keyword>
<protein>
    <submittedName>
        <fullName evidence="2">Uncharacterized protein</fullName>
    </submittedName>
</protein>
<feature type="transmembrane region" description="Helical" evidence="1">
    <location>
        <begin position="20"/>
        <end position="38"/>
    </location>
</feature>
<accession>A0ABU8NJL6</accession>
<feature type="transmembrane region" description="Helical" evidence="1">
    <location>
        <begin position="50"/>
        <end position="69"/>
    </location>
</feature>
<evidence type="ECO:0000256" key="1">
    <source>
        <dbReference type="SAM" id="Phobius"/>
    </source>
</evidence>